<dbReference type="GO" id="GO:0032970">
    <property type="term" value="P:regulation of actin filament-based process"/>
    <property type="evidence" value="ECO:0007669"/>
    <property type="project" value="TreeGrafter"/>
</dbReference>
<evidence type="ECO:0000256" key="2">
    <source>
        <dbReference type="SAM" id="MobiDB-lite"/>
    </source>
</evidence>
<organism evidence="4 5">
    <name type="scientific">Prymnesium parvum</name>
    <name type="common">Toxic golden alga</name>
    <dbReference type="NCBI Taxonomy" id="97485"/>
    <lineage>
        <taxon>Eukaryota</taxon>
        <taxon>Haptista</taxon>
        <taxon>Haptophyta</taxon>
        <taxon>Prymnesiophyceae</taxon>
        <taxon>Prymnesiales</taxon>
        <taxon>Prymnesiaceae</taxon>
        <taxon>Prymnesium</taxon>
    </lineage>
</organism>
<evidence type="ECO:0000259" key="3">
    <source>
        <dbReference type="SMART" id="SM01283"/>
    </source>
</evidence>
<proteinExistence type="inferred from homology"/>
<dbReference type="InterPro" id="IPR027817">
    <property type="entry name" value="Costars_dom"/>
</dbReference>
<evidence type="ECO:0000313" key="4">
    <source>
        <dbReference type="EMBL" id="KAL1529324.1"/>
    </source>
</evidence>
<name>A0AB34K5W5_PRYPA</name>
<dbReference type="AlphaFoldDB" id="A0AB34K5W5"/>
<feature type="compositionally biased region" description="Low complexity" evidence="2">
    <location>
        <begin position="280"/>
        <end position="299"/>
    </location>
</feature>
<dbReference type="EMBL" id="JBGBPQ010000001">
    <property type="protein sequence ID" value="KAL1529324.1"/>
    <property type="molecule type" value="Genomic_DNA"/>
</dbReference>
<comment type="caution">
    <text evidence="4">The sequence shown here is derived from an EMBL/GenBank/DDBJ whole genome shotgun (WGS) entry which is preliminary data.</text>
</comment>
<feature type="compositionally biased region" description="Basic and acidic residues" evidence="2">
    <location>
        <begin position="23"/>
        <end position="43"/>
    </location>
</feature>
<feature type="region of interest" description="Disordered" evidence="2">
    <location>
        <begin position="266"/>
        <end position="318"/>
    </location>
</feature>
<feature type="region of interest" description="Disordered" evidence="2">
    <location>
        <begin position="1"/>
        <end position="67"/>
    </location>
</feature>
<dbReference type="Gene3D" id="1.10.10.1540">
    <property type="entry name" value="Costar domain"/>
    <property type="match status" value="1"/>
</dbReference>
<dbReference type="Proteomes" id="UP001515480">
    <property type="component" value="Unassembled WGS sequence"/>
</dbReference>
<feature type="region of interest" description="Disordered" evidence="2">
    <location>
        <begin position="114"/>
        <end position="181"/>
    </location>
</feature>
<reference evidence="4 5" key="1">
    <citation type="journal article" date="2024" name="Science">
        <title>Giant polyketide synthase enzymes in the biosynthesis of giant marine polyether toxins.</title>
        <authorList>
            <person name="Fallon T.R."/>
            <person name="Shende V.V."/>
            <person name="Wierzbicki I.H."/>
            <person name="Pendleton A.L."/>
            <person name="Watervoot N.F."/>
            <person name="Auber R.P."/>
            <person name="Gonzalez D.J."/>
            <person name="Wisecaver J.H."/>
            <person name="Moore B.S."/>
        </authorList>
    </citation>
    <scope>NUCLEOTIDE SEQUENCE [LARGE SCALE GENOMIC DNA]</scope>
    <source>
        <strain evidence="4 5">12B1</strain>
    </source>
</reference>
<protein>
    <recommendedName>
        <fullName evidence="3">Costars domain-containing protein</fullName>
    </recommendedName>
</protein>
<dbReference type="PANTHER" id="PTHR46334">
    <property type="entry name" value="COSTARS FAMILY PROTEIN ABRACL"/>
    <property type="match status" value="1"/>
</dbReference>
<dbReference type="PANTHER" id="PTHR46334:SF1">
    <property type="entry name" value="COSTARS FAMILY PROTEIN ABRACL"/>
    <property type="match status" value="1"/>
</dbReference>
<sequence length="318" mass="32647">MAEHAGGAVSQRAAALAALQTSEKSRAPAESKESGSMTQREKAMAALNQKGVVNSREMRGVKGESQHAQAMKNLNLQDQPAKVVPNWKQTAAQKTASAVRKEIGAGAGAARAVFQSQESGDLPRATTPKAPKSFVPVASTSPPLKKAGSISRVSPPAHTPPSHPPLQHRGSSGANTAAEAEQMVDHDLALLVAGIKRLVEAGKGSVEQDGALLTTFGAIVDDEELEQQLESLVGTLKAGRKRGVIDWKGQLLLKGPDDAAPIKLLAPAGAAPTTPPAAPPTESNAEAEAPAADDIPAAAEPDESRPSDGAAEEPVALS</sequence>
<dbReference type="InterPro" id="IPR044302">
    <property type="entry name" value="Costars"/>
</dbReference>
<keyword evidence="5" id="KW-1185">Reference proteome</keyword>
<dbReference type="SMART" id="SM01283">
    <property type="entry name" value="Costars"/>
    <property type="match status" value="1"/>
</dbReference>
<dbReference type="Pfam" id="PF14705">
    <property type="entry name" value="Costars"/>
    <property type="match status" value="1"/>
</dbReference>
<feature type="compositionally biased region" description="Basic and acidic residues" evidence="2">
    <location>
        <begin position="56"/>
        <end position="65"/>
    </location>
</feature>
<evidence type="ECO:0000313" key="5">
    <source>
        <dbReference type="Proteomes" id="UP001515480"/>
    </source>
</evidence>
<gene>
    <name evidence="4" type="ORF">AB1Y20_000278</name>
</gene>
<feature type="domain" description="Costars" evidence="3">
    <location>
        <begin position="182"/>
        <end position="265"/>
    </location>
</feature>
<comment type="similarity">
    <text evidence="1">Belongs to the costars family.</text>
</comment>
<evidence type="ECO:0000256" key="1">
    <source>
        <dbReference type="ARBA" id="ARBA00006126"/>
    </source>
</evidence>
<dbReference type="InterPro" id="IPR038095">
    <property type="entry name" value="Costars_sf"/>
</dbReference>
<accession>A0AB34K5W5</accession>